<dbReference type="GO" id="GO:0015948">
    <property type="term" value="P:methanogenesis"/>
    <property type="evidence" value="ECO:0007669"/>
    <property type="project" value="InterPro"/>
</dbReference>
<dbReference type="PANTHER" id="PTHR39673:SF5">
    <property type="entry name" value="TUNGSTEN-CONTAINING FORMYLMETHANOFURAN DEHYDROGENASE 2 SUBUNIT C"/>
    <property type="match status" value="1"/>
</dbReference>
<dbReference type="InterPro" id="IPR036485">
    <property type="entry name" value="Glu_synth_asu_C_sf"/>
</dbReference>
<gene>
    <name evidence="1" type="ORF">H4F90_06490</name>
</gene>
<dbReference type="GO" id="GO:0046914">
    <property type="term" value="F:transition metal ion binding"/>
    <property type="evidence" value="ECO:0007669"/>
    <property type="project" value="InterPro"/>
</dbReference>
<reference evidence="1 2" key="1">
    <citation type="submission" date="2020-08" db="EMBL/GenBank/DDBJ databases">
        <title>Aquariorum lacteus gen. nov., sp. nov., a new member of the family Comamonadaceae, isolated from freshwater aquarium.</title>
        <authorList>
            <person name="Chun S.-J."/>
        </authorList>
    </citation>
    <scope>NUCLEOTIDE SEQUENCE [LARGE SCALE GENOMIC DNA]</scope>
    <source>
        <strain evidence="1 2">SJAQ100</strain>
    </source>
</reference>
<comment type="caution">
    <text evidence="1">The sequence shown here is derived from an EMBL/GenBank/DDBJ whole genome shotgun (WGS) entry which is preliminary data.</text>
</comment>
<dbReference type="InterPro" id="IPR017550">
    <property type="entry name" value="Formylmethanofuran_DH_suC"/>
</dbReference>
<dbReference type="Gene3D" id="2.160.20.60">
    <property type="entry name" value="Glutamate synthase, alpha subunit, C-terminal domain"/>
    <property type="match status" value="1"/>
</dbReference>
<dbReference type="NCBIfam" id="TIGR03122">
    <property type="entry name" value="one_C_dehyd_C"/>
    <property type="match status" value="1"/>
</dbReference>
<evidence type="ECO:0000313" key="2">
    <source>
        <dbReference type="Proteomes" id="UP000586093"/>
    </source>
</evidence>
<dbReference type="Proteomes" id="UP000586093">
    <property type="component" value="Unassembled WGS sequence"/>
</dbReference>
<proteinExistence type="predicted"/>
<protein>
    <submittedName>
        <fullName evidence="1">Formylmethanofuran dehydrogenase subunit C</fullName>
    </submittedName>
</protein>
<name>A0A839HU80_9BURK</name>
<sequence length="286" mass="29012">MSRITLSPRQAPADDTGLRLDLRRIHPAACAGLDAAGVAALPVWQGRQAAALGDFFDVSLADDGATEPTLVVAGGAARCDRLGWCMDGGTLLVHGEAGDFFAAGLLSGRVTLHGSAGLQAAMGLRGGSLVVHGNLGDYAAGALPGAMDGVRGGVIVVHGSVGARFGDRMRRGVAIVGGDAGDFFASRLVAGTLALGGRAGAHAGYGQRRGSLLFAGPAPTPPATFVPTRHTADVAWQLIARDVARLARAHGLDAGSPIHALPQRQPSRWAGDTAADGRGEWWLAGA</sequence>
<organism evidence="1 2">
    <name type="scientific">Aquariibacter albus</name>
    <dbReference type="NCBI Taxonomy" id="2759899"/>
    <lineage>
        <taxon>Bacteria</taxon>
        <taxon>Pseudomonadati</taxon>
        <taxon>Pseudomonadota</taxon>
        <taxon>Betaproteobacteria</taxon>
        <taxon>Burkholderiales</taxon>
        <taxon>Sphaerotilaceae</taxon>
        <taxon>Aquariibacter</taxon>
    </lineage>
</organism>
<dbReference type="PANTHER" id="PTHR39673">
    <property type="entry name" value="TUNGSTEN FORMYLMETHANOFURAN DEHYDROGENASE, SUBUNIT C (FWDC)"/>
    <property type="match status" value="1"/>
</dbReference>
<dbReference type="RefSeq" id="WP_182662544.1">
    <property type="nucleotide sequence ID" value="NZ_JACIVI010000001.1"/>
</dbReference>
<keyword evidence="2" id="KW-1185">Reference proteome</keyword>
<dbReference type="GO" id="GO:0018493">
    <property type="term" value="F:formylmethanofuran dehydrogenase activity"/>
    <property type="evidence" value="ECO:0007669"/>
    <property type="project" value="InterPro"/>
</dbReference>
<dbReference type="SUPFAM" id="SSF69336">
    <property type="entry name" value="Alpha subunit of glutamate synthase, C-terminal domain"/>
    <property type="match status" value="1"/>
</dbReference>
<evidence type="ECO:0000313" key="1">
    <source>
        <dbReference type="EMBL" id="MBB1161624.1"/>
    </source>
</evidence>
<dbReference type="EMBL" id="JACIVI010000001">
    <property type="protein sequence ID" value="MBB1161624.1"/>
    <property type="molecule type" value="Genomic_DNA"/>
</dbReference>
<accession>A0A839HU80</accession>
<dbReference type="AlphaFoldDB" id="A0A839HU80"/>